<name>A0A1U6IRS2_9CLOT</name>
<organism evidence="1 2">
    <name type="scientific">Clostridium chauvoei JF4335</name>
    <dbReference type="NCBI Taxonomy" id="1351755"/>
    <lineage>
        <taxon>Bacteria</taxon>
        <taxon>Bacillati</taxon>
        <taxon>Bacillota</taxon>
        <taxon>Clostridia</taxon>
        <taxon>Eubacteriales</taxon>
        <taxon>Clostridiaceae</taxon>
        <taxon>Clostridium</taxon>
    </lineage>
</organism>
<protein>
    <submittedName>
        <fullName evidence="1">Uncharacterized protein</fullName>
    </submittedName>
</protein>
<accession>A0A1U6IRS2</accession>
<dbReference type="Proteomes" id="UP000190476">
    <property type="component" value="Chromosome I"/>
</dbReference>
<dbReference type="STRING" id="1351755.CCH01_01140"/>
<keyword evidence="2" id="KW-1185">Reference proteome</keyword>
<gene>
    <name evidence="1" type="ORF">CCH01_01140</name>
</gene>
<proteinExistence type="predicted"/>
<evidence type="ECO:0000313" key="2">
    <source>
        <dbReference type="Proteomes" id="UP000190476"/>
    </source>
</evidence>
<evidence type="ECO:0000313" key="1">
    <source>
        <dbReference type="EMBL" id="SLK10746.1"/>
    </source>
</evidence>
<dbReference type="AlphaFoldDB" id="A0A1U6IRS2"/>
<reference evidence="2" key="1">
    <citation type="submission" date="2017-03" db="EMBL/GenBank/DDBJ databases">
        <authorList>
            <person name="Falquet L."/>
            <person name="Falquet L."/>
        </authorList>
    </citation>
    <scope>NUCLEOTIDE SEQUENCE [LARGE SCALE GENOMIC DNA]</scope>
</reference>
<sequence>MSINKKKVYIFTVLLSLMFILVCMQQLFKENVRKIALSNNNIRAFRELNVGDGKYQVLLPETWSIDERNKNIDGIEFEATINDNNKINGTISILDRIKEIDNIPDTIFKDVKSEDYNVYDEYGIKWHVLEYKMPNDDEYKNICYFRKYSRGKVLIINFHFDESEYKPSIKVAFDKVAEGFK</sequence>
<dbReference type="EMBL" id="LT799839">
    <property type="protein sequence ID" value="SLK10746.1"/>
    <property type="molecule type" value="Genomic_DNA"/>
</dbReference>